<comment type="caution">
    <text evidence="2">The sequence shown here is derived from an EMBL/GenBank/DDBJ whole genome shotgun (WGS) entry which is preliminary data.</text>
</comment>
<feature type="region of interest" description="Disordered" evidence="1">
    <location>
        <begin position="366"/>
        <end position="401"/>
    </location>
</feature>
<reference evidence="2 3" key="1">
    <citation type="journal article" date="2016" name="DNA Res.">
        <title>The draft genome of MD-2 pineapple using hybrid error correction of long reads.</title>
        <authorList>
            <person name="Redwan R.M."/>
            <person name="Saidin A."/>
            <person name="Kumar S.V."/>
        </authorList>
    </citation>
    <scope>NUCLEOTIDE SEQUENCE [LARGE SCALE GENOMIC DNA]</scope>
    <source>
        <strain evidence="3">cv. MD2</strain>
        <tissue evidence="2">Leaf</tissue>
    </source>
</reference>
<dbReference type="EMBL" id="LSRQ01001332">
    <property type="protein sequence ID" value="OAY78284.1"/>
    <property type="molecule type" value="Genomic_DNA"/>
</dbReference>
<feature type="compositionally biased region" description="Basic and acidic residues" evidence="1">
    <location>
        <begin position="372"/>
        <end position="384"/>
    </location>
</feature>
<protein>
    <submittedName>
        <fullName evidence="2">Uncharacterized protein</fullName>
    </submittedName>
</protein>
<accession>A0A199VMI5</accession>
<name>A0A199VMI5_ANACO</name>
<feature type="compositionally biased region" description="Basic and acidic residues" evidence="1">
    <location>
        <begin position="190"/>
        <end position="204"/>
    </location>
</feature>
<gene>
    <name evidence="2" type="ORF">ACMD2_02673</name>
</gene>
<organism evidence="2 3">
    <name type="scientific">Ananas comosus</name>
    <name type="common">Pineapple</name>
    <name type="synonym">Ananas ananas</name>
    <dbReference type="NCBI Taxonomy" id="4615"/>
    <lineage>
        <taxon>Eukaryota</taxon>
        <taxon>Viridiplantae</taxon>
        <taxon>Streptophyta</taxon>
        <taxon>Embryophyta</taxon>
        <taxon>Tracheophyta</taxon>
        <taxon>Spermatophyta</taxon>
        <taxon>Magnoliopsida</taxon>
        <taxon>Liliopsida</taxon>
        <taxon>Poales</taxon>
        <taxon>Bromeliaceae</taxon>
        <taxon>Bromelioideae</taxon>
        <taxon>Ananas</taxon>
    </lineage>
</organism>
<evidence type="ECO:0000313" key="3">
    <source>
        <dbReference type="Proteomes" id="UP000092600"/>
    </source>
</evidence>
<feature type="compositionally biased region" description="Polar residues" evidence="1">
    <location>
        <begin position="220"/>
        <end position="233"/>
    </location>
</feature>
<feature type="compositionally biased region" description="Polar residues" evidence="1">
    <location>
        <begin position="83"/>
        <end position="93"/>
    </location>
</feature>
<feature type="region of interest" description="Disordered" evidence="1">
    <location>
        <begin position="218"/>
        <end position="252"/>
    </location>
</feature>
<dbReference type="AlphaFoldDB" id="A0A199VMI5"/>
<evidence type="ECO:0000256" key="1">
    <source>
        <dbReference type="SAM" id="MobiDB-lite"/>
    </source>
</evidence>
<sequence>MYPSTPPALGVKKIRTGIPISSAGYTANPIAPSATTHVTGSPAALCREMSSLSGGPHVRRVDAQSWGTSCVPSRSDWGRASGMVSNRNPSTPRTAPGPRDRTSRAWLNSVLTKVMRKLPRAWRSFASLSIGVTWPCAGNGKNTACGAAAAAAAAASPLLSIGPARAAHVLRPVPVGPGQAVQDGLEPEPEDTRSKARDDADLSHNGEARFIECDYYPLNLPTQPDTDPNSNRNLARPANRVPQRRDQILPPVHPDHVVAPPADRVNPELPGVPGVGPTAVRPGARRPDLDGGPTVALVVPAAVRDREVGHHPVHPHVPVGRPQRRHVAGPRPVVVRHVERPRAPPRALRRGVPHPHVRRRAGVGVGVGPARARAEAVDRDVGRGEHHRRSPAHHAEPRRELRHLRSVQKLAERVARVGDLVGKYDLRRPLTGLPDVVVYCLPPLGHGGGERGAAVATVGS</sequence>
<evidence type="ECO:0000313" key="2">
    <source>
        <dbReference type="EMBL" id="OAY78284.1"/>
    </source>
</evidence>
<dbReference type="Proteomes" id="UP000092600">
    <property type="component" value="Unassembled WGS sequence"/>
</dbReference>
<feature type="region of interest" description="Disordered" evidence="1">
    <location>
        <begin position="63"/>
        <end position="102"/>
    </location>
</feature>
<feature type="region of interest" description="Disordered" evidence="1">
    <location>
        <begin position="174"/>
        <end position="204"/>
    </location>
</feature>
<proteinExistence type="predicted"/>